<keyword evidence="10 19" id="KW-0418">Kinase</keyword>
<evidence type="ECO:0000256" key="17">
    <source>
        <dbReference type="SAM" id="MobiDB-lite"/>
    </source>
</evidence>
<dbReference type="InterPro" id="IPR008271">
    <property type="entry name" value="Ser/Thr_kinase_AS"/>
</dbReference>
<evidence type="ECO:0000256" key="9">
    <source>
        <dbReference type="ARBA" id="ARBA00022741"/>
    </source>
</evidence>
<feature type="region of interest" description="Disordered" evidence="17">
    <location>
        <begin position="306"/>
        <end position="326"/>
    </location>
</feature>
<evidence type="ECO:0000256" key="10">
    <source>
        <dbReference type="ARBA" id="ARBA00022777"/>
    </source>
</evidence>
<evidence type="ECO:0000256" key="4">
    <source>
        <dbReference type="ARBA" id="ARBA00022475"/>
    </source>
</evidence>
<evidence type="ECO:0000256" key="6">
    <source>
        <dbReference type="ARBA" id="ARBA00022679"/>
    </source>
</evidence>
<dbReference type="InterPro" id="IPR011009">
    <property type="entry name" value="Kinase-like_dom_sf"/>
</dbReference>
<dbReference type="GO" id="GO:0009506">
    <property type="term" value="C:plasmodesma"/>
    <property type="evidence" value="ECO:0007669"/>
    <property type="project" value="TreeGrafter"/>
</dbReference>
<reference evidence="19 20" key="1">
    <citation type="journal article" date="2018" name="Mol. Plant">
        <title>The genome of Artemisia annua provides insight into the evolution of Asteraceae family and artemisinin biosynthesis.</title>
        <authorList>
            <person name="Shen Q."/>
            <person name="Zhang L."/>
            <person name="Liao Z."/>
            <person name="Wang S."/>
            <person name="Yan T."/>
            <person name="Shi P."/>
            <person name="Liu M."/>
            <person name="Fu X."/>
            <person name="Pan Q."/>
            <person name="Wang Y."/>
            <person name="Lv Z."/>
            <person name="Lu X."/>
            <person name="Zhang F."/>
            <person name="Jiang W."/>
            <person name="Ma Y."/>
            <person name="Chen M."/>
            <person name="Hao X."/>
            <person name="Li L."/>
            <person name="Tang Y."/>
            <person name="Lv G."/>
            <person name="Zhou Y."/>
            <person name="Sun X."/>
            <person name="Brodelius P.E."/>
            <person name="Rose J.K.C."/>
            <person name="Tang K."/>
        </authorList>
    </citation>
    <scope>NUCLEOTIDE SEQUENCE [LARGE SCALE GENOMIC DNA]</scope>
    <source>
        <strain evidence="20">cv. Huhao1</strain>
        <tissue evidence="19">Leaf</tissue>
    </source>
</reference>
<feature type="domain" description="Protein kinase" evidence="18">
    <location>
        <begin position="366"/>
        <end position="666"/>
    </location>
</feature>
<evidence type="ECO:0000313" key="19">
    <source>
        <dbReference type="EMBL" id="PWA64438.1"/>
    </source>
</evidence>
<dbReference type="SMART" id="SM00220">
    <property type="entry name" value="S_TKc"/>
    <property type="match status" value="2"/>
</dbReference>
<evidence type="ECO:0000256" key="8">
    <source>
        <dbReference type="ARBA" id="ARBA00022729"/>
    </source>
</evidence>
<evidence type="ECO:0000256" key="1">
    <source>
        <dbReference type="ARBA" id="ARBA00004251"/>
    </source>
</evidence>
<dbReference type="GO" id="GO:0004714">
    <property type="term" value="F:transmembrane receptor protein tyrosine kinase activity"/>
    <property type="evidence" value="ECO:0007669"/>
    <property type="project" value="InterPro"/>
</dbReference>
<dbReference type="GO" id="GO:0005524">
    <property type="term" value="F:ATP binding"/>
    <property type="evidence" value="ECO:0007669"/>
    <property type="project" value="UniProtKB-UniRule"/>
</dbReference>
<keyword evidence="19" id="KW-0430">Lectin</keyword>
<evidence type="ECO:0000256" key="12">
    <source>
        <dbReference type="ARBA" id="ARBA00022989"/>
    </source>
</evidence>
<comment type="similarity">
    <text evidence="2">In the N-terminal section; belongs to the leguminous lectin family.</text>
</comment>
<keyword evidence="13" id="KW-0472">Membrane</keyword>
<keyword evidence="4" id="KW-1003">Cell membrane</keyword>
<dbReference type="InterPro" id="IPR001245">
    <property type="entry name" value="Ser-Thr/Tyr_kinase_cat_dom"/>
</dbReference>
<dbReference type="GO" id="GO:0030246">
    <property type="term" value="F:carbohydrate binding"/>
    <property type="evidence" value="ECO:0007669"/>
    <property type="project" value="UniProtKB-KW"/>
</dbReference>
<dbReference type="SUPFAM" id="SSF56112">
    <property type="entry name" value="Protein kinase-like (PK-like)"/>
    <property type="match status" value="3"/>
</dbReference>
<accession>A0A2U1MT57</accession>
<keyword evidence="14" id="KW-0675">Receptor</keyword>
<dbReference type="Gene3D" id="3.30.200.20">
    <property type="entry name" value="Phosphorylase Kinase, domain 1"/>
    <property type="match status" value="3"/>
</dbReference>
<dbReference type="PANTHER" id="PTHR27003:SF471">
    <property type="entry name" value="VASCULAR ENDOTHELIAL GROWTH FACTOR RECEPTOR 2 (VEGFR2)-RELATED"/>
    <property type="match status" value="1"/>
</dbReference>
<dbReference type="PROSITE" id="PS50011">
    <property type="entry name" value="PROTEIN_KINASE_DOM"/>
    <property type="match status" value="3"/>
</dbReference>
<keyword evidence="15" id="KW-0325">Glycoprotein</keyword>
<evidence type="ECO:0000256" key="3">
    <source>
        <dbReference type="ARBA" id="ARBA00010217"/>
    </source>
</evidence>
<dbReference type="GO" id="GO:0005886">
    <property type="term" value="C:plasma membrane"/>
    <property type="evidence" value="ECO:0007669"/>
    <property type="project" value="UniProtKB-SubCell"/>
</dbReference>
<comment type="similarity">
    <text evidence="3">In the C-terminal section; belongs to the protein kinase superfamily. Ser/Thr protein kinase family.</text>
</comment>
<dbReference type="GO" id="GO:0004674">
    <property type="term" value="F:protein serine/threonine kinase activity"/>
    <property type="evidence" value="ECO:0007669"/>
    <property type="project" value="UniProtKB-KW"/>
</dbReference>
<evidence type="ECO:0000256" key="5">
    <source>
        <dbReference type="ARBA" id="ARBA00022527"/>
    </source>
</evidence>
<keyword evidence="7" id="KW-0812">Transmembrane</keyword>
<dbReference type="PROSITE" id="PS00107">
    <property type="entry name" value="PROTEIN_KINASE_ATP"/>
    <property type="match status" value="1"/>
</dbReference>
<dbReference type="PROSITE" id="PS00108">
    <property type="entry name" value="PROTEIN_KINASE_ST"/>
    <property type="match status" value="1"/>
</dbReference>
<evidence type="ECO:0000313" key="20">
    <source>
        <dbReference type="Proteomes" id="UP000245207"/>
    </source>
</evidence>
<dbReference type="FunFam" id="1.10.510.10:FF:000240">
    <property type="entry name" value="Lectin-domain containing receptor kinase A4.3"/>
    <property type="match status" value="1"/>
</dbReference>
<evidence type="ECO:0000256" key="16">
    <source>
        <dbReference type="PROSITE-ProRule" id="PRU10141"/>
    </source>
</evidence>
<proteinExistence type="inferred from homology"/>
<dbReference type="Pfam" id="PF07714">
    <property type="entry name" value="PK_Tyr_Ser-Thr"/>
    <property type="match status" value="1"/>
</dbReference>
<dbReference type="AlphaFoldDB" id="A0A2U1MT57"/>
<evidence type="ECO:0000259" key="18">
    <source>
        <dbReference type="PROSITE" id="PS50011"/>
    </source>
</evidence>
<keyword evidence="9 16" id="KW-0547">Nucleotide-binding</keyword>
<gene>
    <name evidence="19" type="ORF">CTI12_AA342250</name>
</gene>
<dbReference type="InterPro" id="IPR045272">
    <property type="entry name" value="ANXUR1/2-like"/>
</dbReference>
<dbReference type="OrthoDB" id="633211at2759"/>
<dbReference type="Proteomes" id="UP000245207">
    <property type="component" value="Unassembled WGS sequence"/>
</dbReference>
<dbReference type="Gene3D" id="1.10.510.10">
    <property type="entry name" value="Transferase(Phosphotransferase) domain 1"/>
    <property type="match status" value="3"/>
</dbReference>
<dbReference type="EMBL" id="PKPP01004422">
    <property type="protein sequence ID" value="PWA64438.1"/>
    <property type="molecule type" value="Genomic_DNA"/>
</dbReference>
<evidence type="ECO:0000256" key="2">
    <source>
        <dbReference type="ARBA" id="ARBA00008536"/>
    </source>
</evidence>
<sequence length="1001" mass="114625">MASTITVFDHLKIPLEKILEATNNFDDKNVIGEGGFGKVYKGKLLDYGILRNISARRLDRKHGQGDVEFWTEISALSVLNCPPHIVEMIGFCDENDEKIIITDYDIKGSLSMFLSDPTTFSLQDRFSACYYIASAINFIYGSEGSAFSFIHRNINSSTILLRENWKAKLSGFEFSIRSSSLARKNFNIHSEVIGTQGYIDPTYLKTGSVTHKSDIYSLGVVLFEILCGRHAYNPNEQDDKKFLAPLAKYHYEKGTLQDIIHPELWDQVASDSYAKMELEKISKIAYSCLNKERAQRPDMHEVVYELEKQDSSSDDEADRTDSQDVSDVLSMEELGSVVESTMSNSEKVKNVEHLRIRLKDIKTATSNFSTRTASESNGIIYFRAKLKCFDREYLPSAITKNKSQPPKRLYAVAILLFQDPSNEMFYRNVEIESRKHQNIQPLLGFCDEGSHRILVYRDYSINELLTRFLKSRNLTWEKRLKICLNIAQGLHYLHYEMEDQKIVIYDNIYGANILLDDNWGAQIVGLEYLVFLPPNQDEVVLELSRDHCRYVDPEFLGSRKLRRESDIYGFGSLMSEILFGFCTGENRRNKWMPRAIVQPWSDKEKIKKMIYPTLREENGENNSFLPKGPNEDSLDMYIEIMYECLAPTHDQRPTMKVVITKLEKAISLQENHKDNFRMSYEDIKSATNNFSPKNYVGGGGFGGVYKGEIARGNGNQTIVAKRLDTSHGQGEKQYYNELQILCEYKHANVIGLVGYSNETRERIIVYEHASRGSLDRYLNDARLTWKKRLNICIDVASGLAFLHGDGETGEEVVIHRDIKTQNILLFDDWKAKVGDFGLSLLTTVYEEENYIIDHACGTRGYVDPLYRKTGFLTTESDIYSFGMVLFEILCGRSTYSINKNEGVFLDSVKHSFEEGKQDEMVFEAILKQIVPKSLTTFQMIAYRCLHDDREKRPTAKEVLAQLKMALEYQEENNIQEPDVMDLSGKLEDINLKPGGSLNLTA</sequence>
<keyword evidence="20" id="KW-1185">Reference proteome</keyword>
<protein>
    <submittedName>
        <fullName evidence="19">Protein kinase-like domain, Concanavalin A-like lectin/glucanase domain protein</fullName>
    </submittedName>
</protein>
<organism evidence="19 20">
    <name type="scientific">Artemisia annua</name>
    <name type="common">Sweet wormwood</name>
    <dbReference type="NCBI Taxonomy" id="35608"/>
    <lineage>
        <taxon>Eukaryota</taxon>
        <taxon>Viridiplantae</taxon>
        <taxon>Streptophyta</taxon>
        <taxon>Embryophyta</taxon>
        <taxon>Tracheophyta</taxon>
        <taxon>Spermatophyta</taxon>
        <taxon>Magnoliopsida</taxon>
        <taxon>eudicotyledons</taxon>
        <taxon>Gunneridae</taxon>
        <taxon>Pentapetalae</taxon>
        <taxon>asterids</taxon>
        <taxon>campanulids</taxon>
        <taxon>Asterales</taxon>
        <taxon>Asteraceae</taxon>
        <taxon>Asteroideae</taxon>
        <taxon>Anthemideae</taxon>
        <taxon>Artemisiinae</taxon>
        <taxon>Artemisia</taxon>
    </lineage>
</organism>
<keyword evidence="6" id="KW-0808">Transferase</keyword>
<dbReference type="InterPro" id="IPR000719">
    <property type="entry name" value="Prot_kinase_dom"/>
</dbReference>
<dbReference type="STRING" id="35608.A0A2U1MT57"/>
<keyword evidence="5" id="KW-0723">Serine/threonine-protein kinase</keyword>
<dbReference type="GO" id="GO:0002229">
    <property type="term" value="P:defense response to oomycetes"/>
    <property type="evidence" value="ECO:0007669"/>
    <property type="project" value="UniProtKB-ARBA"/>
</dbReference>
<keyword evidence="8" id="KW-0732">Signal</keyword>
<dbReference type="Pfam" id="PF00069">
    <property type="entry name" value="Pkinase"/>
    <property type="match status" value="2"/>
</dbReference>
<keyword evidence="11 16" id="KW-0067">ATP-binding</keyword>
<evidence type="ECO:0000256" key="14">
    <source>
        <dbReference type="ARBA" id="ARBA00023170"/>
    </source>
</evidence>
<comment type="subcellular location">
    <subcellularLocation>
        <location evidence="1">Cell membrane</location>
        <topology evidence="1">Single-pass type I membrane protein</topology>
    </subcellularLocation>
</comment>
<name>A0A2U1MT57_ARTAN</name>
<dbReference type="InterPro" id="IPR017441">
    <property type="entry name" value="Protein_kinase_ATP_BS"/>
</dbReference>
<evidence type="ECO:0000256" key="11">
    <source>
        <dbReference type="ARBA" id="ARBA00022840"/>
    </source>
</evidence>
<evidence type="ECO:0000256" key="15">
    <source>
        <dbReference type="ARBA" id="ARBA00023180"/>
    </source>
</evidence>
<feature type="domain" description="Protein kinase" evidence="18">
    <location>
        <begin position="690"/>
        <end position="964"/>
    </location>
</feature>
<feature type="binding site" evidence="16">
    <location>
        <position position="721"/>
    </location>
    <ligand>
        <name>ATP</name>
        <dbReference type="ChEBI" id="CHEBI:30616"/>
    </ligand>
</feature>
<evidence type="ECO:0000256" key="13">
    <source>
        <dbReference type="ARBA" id="ARBA00023136"/>
    </source>
</evidence>
<comment type="caution">
    <text evidence="19">The sequence shown here is derived from an EMBL/GenBank/DDBJ whole genome shotgun (WGS) entry which is preliminary data.</text>
</comment>
<feature type="domain" description="Protein kinase" evidence="18">
    <location>
        <begin position="25"/>
        <end position="307"/>
    </location>
</feature>
<evidence type="ECO:0000256" key="7">
    <source>
        <dbReference type="ARBA" id="ARBA00022692"/>
    </source>
</evidence>
<keyword evidence="12" id="KW-1133">Transmembrane helix</keyword>
<dbReference type="PANTHER" id="PTHR27003">
    <property type="entry name" value="OS07G0166700 PROTEIN"/>
    <property type="match status" value="1"/>
</dbReference>